<evidence type="ECO:0000256" key="1">
    <source>
        <dbReference type="ARBA" id="ARBA00005228"/>
    </source>
</evidence>
<name>A0A8J3YFP5_9ACTN</name>
<feature type="domain" description="Peptidase S9A N-terminal" evidence="6">
    <location>
        <begin position="111"/>
        <end position="204"/>
    </location>
</feature>
<dbReference type="InterPro" id="IPR029058">
    <property type="entry name" value="AB_hydrolase_fold"/>
</dbReference>
<keyword evidence="4" id="KW-0720">Serine protease</keyword>
<dbReference type="InterPro" id="IPR001375">
    <property type="entry name" value="Peptidase_S9_cat"/>
</dbReference>
<comment type="similarity">
    <text evidence="1">Belongs to the peptidase S9A family.</text>
</comment>
<evidence type="ECO:0000313" key="7">
    <source>
        <dbReference type="EMBL" id="GIJ44314.1"/>
    </source>
</evidence>
<dbReference type="PRINTS" id="PR00862">
    <property type="entry name" value="PROLIGOPTASE"/>
</dbReference>
<reference evidence="7" key="1">
    <citation type="submission" date="2021-01" db="EMBL/GenBank/DDBJ databases">
        <title>Whole genome shotgun sequence of Virgisporangium aliadipatigenens NBRC 105644.</title>
        <authorList>
            <person name="Komaki H."/>
            <person name="Tamura T."/>
        </authorList>
    </citation>
    <scope>NUCLEOTIDE SEQUENCE</scope>
    <source>
        <strain evidence="7">NBRC 105644</strain>
    </source>
</reference>
<organism evidence="7 8">
    <name type="scientific">Virgisporangium aliadipatigenens</name>
    <dbReference type="NCBI Taxonomy" id="741659"/>
    <lineage>
        <taxon>Bacteria</taxon>
        <taxon>Bacillati</taxon>
        <taxon>Actinomycetota</taxon>
        <taxon>Actinomycetes</taxon>
        <taxon>Micromonosporales</taxon>
        <taxon>Micromonosporaceae</taxon>
        <taxon>Virgisporangium</taxon>
    </lineage>
</organism>
<dbReference type="SUPFAM" id="SSF50993">
    <property type="entry name" value="Peptidase/esterase 'gauge' domain"/>
    <property type="match status" value="1"/>
</dbReference>
<keyword evidence="3" id="KW-0378">Hydrolase</keyword>
<keyword evidence="2" id="KW-0645">Protease</keyword>
<protein>
    <submittedName>
        <fullName evidence="7">Prolyl oligopeptidase</fullName>
    </submittedName>
</protein>
<gene>
    <name evidence="7" type="ORF">Val02_12000</name>
</gene>
<evidence type="ECO:0000256" key="2">
    <source>
        <dbReference type="ARBA" id="ARBA00022670"/>
    </source>
</evidence>
<evidence type="ECO:0000259" key="6">
    <source>
        <dbReference type="Pfam" id="PF02897"/>
    </source>
</evidence>
<feature type="domain" description="Peptidase S9 prolyl oligopeptidase catalytic" evidence="5">
    <location>
        <begin position="465"/>
        <end position="672"/>
    </location>
</feature>
<dbReference type="SUPFAM" id="SSF53474">
    <property type="entry name" value="alpha/beta-Hydrolases"/>
    <property type="match status" value="1"/>
</dbReference>
<dbReference type="Pfam" id="PF00326">
    <property type="entry name" value="Peptidase_S9"/>
    <property type="match status" value="1"/>
</dbReference>
<evidence type="ECO:0000256" key="4">
    <source>
        <dbReference type="ARBA" id="ARBA00022825"/>
    </source>
</evidence>
<evidence type="ECO:0000256" key="3">
    <source>
        <dbReference type="ARBA" id="ARBA00022801"/>
    </source>
</evidence>
<dbReference type="Pfam" id="PF02897">
    <property type="entry name" value="Peptidase_S9_N"/>
    <property type="match status" value="2"/>
</dbReference>
<dbReference type="PANTHER" id="PTHR11757:SF19">
    <property type="entry name" value="PROLYL ENDOPEPTIDASE-LIKE"/>
    <property type="match status" value="1"/>
</dbReference>
<dbReference type="Gene3D" id="3.40.50.1820">
    <property type="entry name" value="alpha/beta hydrolase"/>
    <property type="match status" value="1"/>
</dbReference>
<accession>A0A8J3YFP5</accession>
<dbReference type="EMBL" id="BOPF01000003">
    <property type="protein sequence ID" value="GIJ44314.1"/>
    <property type="molecule type" value="Genomic_DNA"/>
</dbReference>
<comment type="caution">
    <text evidence="7">The sequence shown here is derived from an EMBL/GenBank/DDBJ whole genome shotgun (WGS) entry which is preliminary data.</text>
</comment>
<keyword evidence="8" id="KW-1185">Reference proteome</keyword>
<feature type="domain" description="Peptidase S9A N-terminal" evidence="6">
    <location>
        <begin position="4"/>
        <end position="66"/>
    </location>
</feature>
<dbReference type="InterPro" id="IPR002470">
    <property type="entry name" value="Peptidase_S9A"/>
</dbReference>
<proteinExistence type="inferred from homology"/>
<evidence type="ECO:0000313" key="8">
    <source>
        <dbReference type="Proteomes" id="UP000619260"/>
    </source>
</evidence>
<dbReference type="Gene3D" id="2.130.10.120">
    <property type="entry name" value="Prolyl oligopeptidase, N-terminal domain"/>
    <property type="match status" value="1"/>
</dbReference>
<dbReference type="InterPro" id="IPR023302">
    <property type="entry name" value="Pept_S9A_N"/>
</dbReference>
<sequence length="675" mass="71159">MSLPPAARVAPVRETLHGVAVEDPYRWMEAQDAEFDAWLDAEAAHAARELSALPGRAGIHARLRELSAGAGSTRHGLVAAGGRLFDLRADAGGAPVLAVDGAVLFAPGADSLDWYVPSPDGTLVACGLSGGGSERSALRILSVATGRLLPDRIDDVWHPYVSWLGDGSLLYHRYPHAAAGRRDLSATRRHRLGDDPAADPVVLGPDAHPGVPLAPTDRPLLMVPPGGAWALALVAHGALGGGGIDERLRDCTLYAAPVAALDDPATCPWRRVAAREDETVAFALGPDAAYLVVAADAPRRRVLRVPFGGGPVTEVVPQGPRVIEAVRVVDDRLLVRDLDGGVSRLRRVPLDGGPAEEVPMPVEGGLREWASLPDGGPALLVGTWTAPAAWYRYDPATGTLAPEEVAEGPGDLTFHRVVVTARDGTEVPVSLIHRADLVPDGERPVWLTGYGSYGIVLSPAHEPHRRVWFERGGVWAVAHLRGGGEHGRDWHRAGRLLTKENTVTDLIDCATGLIDAGWTRPGRLVACGGSAGGIPVGGALVRRPDLWGAVVLNVPLLDSLRFEFSENGPVNVPELGTVGTPDGLRALLISDTYRRLRDGVAYPPVLVTAGRNDSRLPPWQPGKFVARLRATGTAAPVLLRVDAAGGHGPGATTAQRDAELADTYAFVLDALGIDA</sequence>
<dbReference type="Proteomes" id="UP000619260">
    <property type="component" value="Unassembled WGS sequence"/>
</dbReference>
<dbReference type="GO" id="GO:0006508">
    <property type="term" value="P:proteolysis"/>
    <property type="evidence" value="ECO:0007669"/>
    <property type="project" value="UniProtKB-KW"/>
</dbReference>
<dbReference type="AlphaFoldDB" id="A0A8J3YFP5"/>
<dbReference type="GO" id="GO:0004252">
    <property type="term" value="F:serine-type endopeptidase activity"/>
    <property type="evidence" value="ECO:0007669"/>
    <property type="project" value="InterPro"/>
</dbReference>
<dbReference type="InterPro" id="IPR051543">
    <property type="entry name" value="Serine_Peptidase_S9A"/>
</dbReference>
<dbReference type="RefSeq" id="WP_203897866.1">
    <property type="nucleotide sequence ID" value="NZ_BOPF01000003.1"/>
</dbReference>
<dbReference type="PANTHER" id="PTHR11757">
    <property type="entry name" value="PROTEASE FAMILY S9A OLIGOPEPTIDASE"/>
    <property type="match status" value="1"/>
</dbReference>
<evidence type="ECO:0000259" key="5">
    <source>
        <dbReference type="Pfam" id="PF00326"/>
    </source>
</evidence>